<dbReference type="Proteomes" id="UP000267469">
    <property type="component" value="Unassembled WGS sequence"/>
</dbReference>
<dbReference type="EMBL" id="RJTM01000195">
    <property type="protein sequence ID" value="RNL68612.1"/>
    <property type="molecule type" value="Genomic_DNA"/>
</dbReference>
<accession>A0A3N0CYX8</accession>
<gene>
    <name evidence="1" type="ORF">ED312_23120</name>
</gene>
<evidence type="ECO:0000313" key="2">
    <source>
        <dbReference type="Proteomes" id="UP000267469"/>
    </source>
</evidence>
<evidence type="ECO:0000313" key="1">
    <source>
        <dbReference type="EMBL" id="RNL68612.1"/>
    </source>
</evidence>
<reference evidence="1 2" key="1">
    <citation type="submission" date="2018-10" db="EMBL/GenBank/DDBJ databases">
        <title>Sinomicrobium pectinilyticum sp. nov., a pectinase-producing bacterium isolated from alkaline and saline soil, and emended description of the genus Sinomicrobium.</title>
        <authorList>
            <person name="Cheng B."/>
            <person name="Li C."/>
            <person name="Lai Q."/>
            <person name="Du M."/>
            <person name="Shao Z."/>
            <person name="Xu P."/>
            <person name="Yang C."/>
        </authorList>
    </citation>
    <scope>NUCLEOTIDE SEQUENCE [LARGE SCALE GENOMIC DNA]</scope>
    <source>
        <strain evidence="1 2">5DNS001</strain>
    </source>
</reference>
<protein>
    <submittedName>
        <fullName evidence="1">Uncharacterized protein</fullName>
    </submittedName>
</protein>
<dbReference type="RefSeq" id="WP_123218393.1">
    <property type="nucleotide sequence ID" value="NZ_RJTM01000195.1"/>
</dbReference>
<organism evidence="1 2">
    <name type="scientific">Sinomicrobium pectinilyticum</name>
    <dbReference type="NCBI Taxonomy" id="1084421"/>
    <lineage>
        <taxon>Bacteria</taxon>
        <taxon>Pseudomonadati</taxon>
        <taxon>Bacteroidota</taxon>
        <taxon>Flavobacteriia</taxon>
        <taxon>Flavobacteriales</taxon>
        <taxon>Flavobacteriaceae</taxon>
        <taxon>Sinomicrobium</taxon>
    </lineage>
</organism>
<keyword evidence="2" id="KW-1185">Reference proteome</keyword>
<comment type="caution">
    <text evidence="1">The sequence shown here is derived from an EMBL/GenBank/DDBJ whole genome shotgun (WGS) entry which is preliminary data.</text>
</comment>
<name>A0A3N0CYX8_SINP1</name>
<dbReference type="AlphaFoldDB" id="A0A3N0CYX8"/>
<dbReference type="OrthoDB" id="1263966at2"/>
<sequence>MDQKEFYKYYLPALAKALESDNNVSDFYIKGPEAFIEASEHKLREIEICLDTASGSNEFLDSVAYYFDAKSHGFNEIDGEKLCAYKERIKVKMLSIKSEYRIK</sequence>
<proteinExistence type="predicted"/>